<name>A0ABP9ZYN0_9GAMM</name>
<evidence type="ECO:0000313" key="5">
    <source>
        <dbReference type="Proteomes" id="UP001481413"/>
    </source>
</evidence>
<dbReference type="InterPro" id="IPR017871">
    <property type="entry name" value="ABC_transporter-like_CS"/>
</dbReference>
<dbReference type="InterPro" id="IPR027417">
    <property type="entry name" value="P-loop_NTPase"/>
</dbReference>
<dbReference type="Pfam" id="PF00005">
    <property type="entry name" value="ABC_tran"/>
    <property type="match status" value="1"/>
</dbReference>
<reference evidence="4 5" key="1">
    <citation type="submission" date="2024-04" db="EMBL/GenBank/DDBJ databases">
        <title>Draft genome sequence of Thalassolituus maritimus NBRC 116585.</title>
        <authorList>
            <person name="Miyakawa T."/>
            <person name="Kusuya Y."/>
            <person name="Miura T."/>
        </authorList>
    </citation>
    <scope>NUCLEOTIDE SEQUENCE [LARGE SCALE GENOMIC DNA]</scope>
    <source>
        <strain evidence="4 5">5NW40-0001</strain>
    </source>
</reference>
<dbReference type="PANTHER" id="PTHR24220">
    <property type="entry name" value="IMPORT ATP-BINDING PROTEIN"/>
    <property type="match status" value="1"/>
</dbReference>
<organism evidence="4 5">
    <name type="scientific">Thalassolituus maritimus</name>
    <dbReference type="NCBI Taxonomy" id="484498"/>
    <lineage>
        <taxon>Bacteria</taxon>
        <taxon>Pseudomonadati</taxon>
        <taxon>Pseudomonadota</taxon>
        <taxon>Gammaproteobacteria</taxon>
        <taxon>Oceanospirillales</taxon>
        <taxon>Oceanospirillaceae</taxon>
        <taxon>Thalassolituus</taxon>
    </lineage>
</organism>
<dbReference type="GO" id="GO:0005524">
    <property type="term" value="F:ATP binding"/>
    <property type="evidence" value="ECO:0007669"/>
    <property type="project" value="UniProtKB-KW"/>
</dbReference>
<dbReference type="InterPro" id="IPR003439">
    <property type="entry name" value="ABC_transporter-like_ATP-bd"/>
</dbReference>
<dbReference type="Gene3D" id="3.40.50.300">
    <property type="entry name" value="P-loop containing nucleotide triphosphate hydrolases"/>
    <property type="match status" value="1"/>
</dbReference>
<sequence>MFHLSNASFSHGSLPVLHDITLDIVEGEKVALVGPSGAGKSSLLSVLWQQNPEQVALCPQESGLVDILSVYQNIYMGGLSRFSTLYNVFNLIRPWTSRKRDIAMICQQLGLSDKLFVSPDKLSGGQRQRVALGRALYRQQPIFMGDEPVSSLDPEQGDSLLSEVLARHSTAIVAIHSPELAIKHFDRVIALQQGRVIGDWPTADISVATLEDVYRDA</sequence>
<evidence type="ECO:0000256" key="1">
    <source>
        <dbReference type="ARBA" id="ARBA00022741"/>
    </source>
</evidence>
<dbReference type="EMBL" id="BAABWH010000003">
    <property type="protein sequence ID" value="GAA6145265.1"/>
    <property type="molecule type" value="Genomic_DNA"/>
</dbReference>
<dbReference type="SUPFAM" id="SSF52540">
    <property type="entry name" value="P-loop containing nucleoside triphosphate hydrolases"/>
    <property type="match status" value="1"/>
</dbReference>
<evidence type="ECO:0000313" key="4">
    <source>
        <dbReference type="EMBL" id="GAA6145265.1"/>
    </source>
</evidence>
<proteinExistence type="predicted"/>
<dbReference type="PROSITE" id="PS50893">
    <property type="entry name" value="ABC_TRANSPORTER_2"/>
    <property type="match status" value="1"/>
</dbReference>
<dbReference type="PROSITE" id="PS00211">
    <property type="entry name" value="ABC_TRANSPORTER_1"/>
    <property type="match status" value="1"/>
</dbReference>
<feature type="domain" description="ABC transporter" evidence="3">
    <location>
        <begin position="2"/>
        <end position="217"/>
    </location>
</feature>
<dbReference type="InterPro" id="IPR015854">
    <property type="entry name" value="ABC_transpr_LolD-like"/>
</dbReference>
<protein>
    <submittedName>
        <fullName evidence="4">ATP-binding cassette domain-containing protein</fullName>
    </submittedName>
</protein>
<evidence type="ECO:0000259" key="3">
    <source>
        <dbReference type="PROSITE" id="PS50893"/>
    </source>
</evidence>
<keyword evidence="5" id="KW-1185">Reference proteome</keyword>
<dbReference type="RefSeq" id="WP_353294197.1">
    <property type="nucleotide sequence ID" value="NZ_BAABWH010000003.1"/>
</dbReference>
<dbReference type="Proteomes" id="UP001481413">
    <property type="component" value="Unassembled WGS sequence"/>
</dbReference>
<evidence type="ECO:0000256" key="2">
    <source>
        <dbReference type="ARBA" id="ARBA00022840"/>
    </source>
</evidence>
<keyword evidence="1" id="KW-0547">Nucleotide-binding</keyword>
<dbReference type="SMART" id="SM00382">
    <property type="entry name" value="AAA"/>
    <property type="match status" value="1"/>
</dbReference>
<keyword evidence="2 4" id="KW-0067">ATP-binding</keyword>
<dbReference type="InterPro" id="IPR003593">
    <property type="entry name" value="AAA+_ATPase"/>
</dbReference>
<comment type="caution">
    <text evidence="4">The sequence shown here is derived from an EMBL/GenBank/DDBJ whole genome shotgun (WGS) entry which is preliminary data.</text>
</comment>
<accession>A0ABP9ZYN0</accession>
<gene>
    <name evidence="4" type="ORF">NBRC116585_13830</name>
</gene>